<evidence type="ECO:0000256" key="5">
    <source>
        <dbReference type="ARBA" id="ARBA00025466"/>
    </source>
</evidence>
<evidence type="ECO:0000256" key="4">
    <source>
        <dbReference type="ARBA" id="ARBA00023163"/>
    </source>
</evidence>
<dbReference type="PANTHER" id="PTHR23098">
    <property type="entry name" value="AGAP001331-PA-RELATED"/>
    <property type="match status" value="1"/>
</dbReference>
<evidence type="ECO:0000256" key="2">
    <source>
        <dbReference type="ARBA" id="ARBA00016807"/>
    </source>
</evidence>
<dbReference type="GO" id="GO:0005634">
    <property type="term" value="C:nucleus"/>
    <property type="evidence" value="ECO:0007669"/>
    <property type="project" value="TreeGrafter"/>
</dbReference>
<evidence type="ECO:0000256" key="3">
    <source>
        <dbReference type="ARBA" id="ARBA00023015"/>
    </source>
</evidence>
<dbReference type="InterPro" id="IPR028002">
    <property type="entry name" value="Myb_DNA-bind_5"/>
</dbReference>
<evidence type="ECO:0000259" key="7">
    <source>
        <dbReference type="Pfam" id="PF13873"/>
    </source>
</evidence>
<dbReference type="GeneID" id="113494240"/>
<feature type="compositionally biased region" description="Pro residues" evidence="6">
    <location>
        <begin position="186"/>
        <end position="200"/>
    </location>
</feature>
<gene>
    <name evidence="9 10" type="primary">LOC113494240</name>
</gene>
<protein>
    <recommendedName>
        <fullName evidence="2">Regulatory protein zeste</fullName>
    </recommendedName>
</protein>
<dbReference type="PANTHER" id="PTHR23098:SF16">
    <property type="entry name" value="REGULATORY PROTEIN ZESTE"/>
    <property type="match status" value="1"/>
</dbReference>
<feature type="compositionally biased region" description="Low complexity" evidence="6">
    <location>
        <begin position="240"/>
        <end position="251"/>
    </location>
</feature>
<dbReference type="Proteomes" id="UP000322000">
    <property type="component" value="Chromosome 5"/>
</dbReference>
<evidence type="ECO:0000313" key="9">
    <source>
        <dbReference type="RefSeq" id="XP_026728289.1"/>
    </source>
</evidence>
<feature type="region of interest" description="Disordered" evidence="6">
    <location>
        <begin position="150"/>
        <end position="263"/>
    </location>
</feature>
<feature type="compositionally biased region" description="Low complexity" evidence="6">
    <location>
        <begin position="221"/>
        <end position="230"/>
    </location>
</feature>
<feature type="domain" description="Myb/SANT-like DNA-binding" evidence="7">
    <location>
        <begin position="8"/>
        <end position="79"/>
    </location>
</feature>
<dbReference type="Pfam" id="PF13873">
    <property type="entry name" value="Myb_DNA-bind_5"/>
    <property type="match status" value="1"/>
</dbReference>
<dbReference type="KEGG" id="tnl:113494240"/>
<evidence type="ECO:0000256" key="1">
    <source>
        <dbReference type="ARBA" id="ARBA00011764"/>
    </source>
</evidence>
<dbReference type="RefSeq" id="XP_026728289.1">
    <property type="nucleotide sequence ID" value="XM_026872488.1"/>
</dbReference>
<feature type="compositionally biased region" description="Polar residues" evidence="6">
    <location>
        <begin position="153"/>
        <end position="167"/>
    </location>
</feature>
<proteinExistence type="predicted"/>
<reference evidence="9 10" key="1">
    <citation type="submission" date="2025-04" db="UniProtKB">
        <authorList>
            <consortium name="RefSeq"/>
        </authorList>
    </citation>
    <scope>IDENTIFICATION</scope>
</reference>
<name>A0A7E5VJ15_TRINI</name>
<dbReference type="AlphaFoldDB" id="A0A7E5VJ15"/>
<keyword evidence="8" id="KW-1185">Reference proteome</keyword>
<dbReference type="OrthoDB" id="6437871at2759"/>
<comment type="subunit">
    <text evidence="1">Self-associates forming complexes of several hundred monomers.</text>
</comment>
<organism evidence="8 10">
    <name type="scientific">Trichoplusia ni</name>
    <name type="common">Cabbage looper</name>
    <dbReference type="NCBI Taxonomy" id="7111"/>
    <lineage>
        <taxon>Eukaryota</taxon>
        <taxon>Metazoa</taxon>
        <taxon>Ecdysozoa</taxon>
        <taxon>Arthropoda</taxon>
        <taxon>Hexapoda</taxon>
        <taxon>Insecta</taxon>
        <taxon>Pterygota</taxon>
        <taxon>Neoptera</taxon>
        <taxon>Endopterygota</taxon>
        <taxon>Lepidoptera</taxon>
        <taxon>Glossata</taxon>
        <taxon>Ditrysia</taxon>
        <taxon>Noctuoidea</taxon>
        <taxon>Noctuidae</taxon>
        <taxon>Plusiinae</taxon>
        <taxon>Trichoplusia</taxon>
    </lineage>
</organism>
<sequence>MESRVRASPEQMTTMLEYMETHGDLARPLAGPQGRVRLDRLWTELANMLNAVGGGVSKTTNKWKKVWADWKSKTKKKALAIRHHARGTGGGPACNQALSASDERVLAIMGALAVSGQGSVEELGFNRSNHFAQDDPVTQDVVISYLEIEDTETPQPSQPSNNLSARQTPLPLVPTPLSAHGRQPIAPSPLAPVALSPPAPAALSPPASPAPSTPRRRRPTVPRASAITPPARRRPRLGRRSPASPQSAASPDRPRLRARRRFAPTPFERAASEFTAVEVRRLELEEARSRRQHERDLRALEVEHERNQVFSSLVQVAQAWLDYYRSRDNTEPVNTA</sequence>
<keyword evidence="3" id="KW-0805">Transcription regulation</keyword>
<evidence type="ECO:0000313" key="8">
    <source>
        <dbReference type="Proteomes" id="UP000322000"/>
    </source>
</evidence>
<accession>A0A7E5VJ15</accession>
<comment type="function">
    <text evidence="5">Involved in transvection phenomena (= synapsis-dependent gene expression), where the synaptic pairing of chromosomes carrying genes with which zeste interacts influences the expression of these genes. Zeste binds to DNA and stimulates transcription from a nearby promoter.</text>
</comment>
<dbReference type="RefSeq" id="XP_026728290.1">
    <property type="nucleotide sequence ID" value="XM_026872489.1"/>
</dbReference>
<evidence type="ECO:0000313" key="10">
    <source>
        <dbReference type="RefSeq" id="XP_026728290.1"/>
    </source>
</evidence>
<evidence type="ECO:0000256" key="6">
    <source>
        <dbReference type="SAM" id="MobiDB-lite"/>
    </source>
</evidence>
<keyword evidence="4" id="KW-0804">Transcription</keyword>